<feature type="region of interest" description="Disordered" evidence="1">
    <location>
        <begin position="96"/>
        <end position="121"/>
    </location>
</feature>
<evidence type="ECO:0000313" key="3">
    <source>
        <dbReference type="Proteomes" id="UP000290289"/>
    </source>
</evidence>
<protein>
    <submittedName>
        <fullName evidence="2">Uncharacterized protein</fullName>
    </submittedName>
</protein>
<organism evidence="2 3">
    <name type="scientific">Malus domestica</name>
    <name type="common">Apple</name>
    <name type="synonym">Pyrus malus</name>
    <dbReference type="NCBI Taxonomy" id="3750"/>
    <lineage>
        <taxon>Eukaryota</taxon>
        <taxon>Viridiplantae</taxon>
        <taxon>Streptophyta</taxon>
        <taxon>Embryophyta</taxon>
        <taxon>Tracheophyta</taxon>
        <taxon>Spermatophyta</taxon>
        <taxon>Magnoliopsida</taxon>
        <taxon>eudicotyledons</taxon>
        <taxon>Gunneridae</taxon>
        <taxon>Pentapetalae</taxon>
        <taxon>rosids</taxon>
        <taxon>fabids</taxon>
        <taxon>Rosales</taxon>
        <taxon>Rosaceae</taxon>
        <taxon>Amygdaloideae</taxon>
        <taxon>Maleae</taxon>
        <taxon>Malus</taxon>
    </lineage>
</organism>
<dbReference type="EMBL" id="RDQH01000331">
    <property type="protein sequence ID" value="RXI00028.1"/>
    <property type="molecule type" value="Genomic_DNA"/>
</dbReference>
<dbReference type="Proteomes" id="UP000290289">
    <property type="component" value="Chromosome 5"/>
</dbReference>
<evidence type="ECO:0000313" key="2">
    <source>
        <dbReference type="EMBL" id="RXI00028.1"/>
    </source>
</evidence>
<proteinExistence type="predicted"/>
<comment type="caution">
    <text evidence="2">The sequence shown here is derived from an EMBL/GenBank/DDBJ whole genome shotgun (WGS) entry which is preliminary data.</text>
</comment>
<keyword evidence="3" id="KW-1185">Reference proteome</keyword>
<name>A0A498JYH9_MALDO</name>
<reference evidence="2 3" key="1">
    <citation type="submission" date="2018-10" db="EMBL/GenBank/DDBJ databases">
        <title>A high-quality apple genome assembly.</title>
        <authorList>
            <person name="Hu J."/>
        </authorList>
    </citation>
    <scope>NUCLEOTIDE SEQUENCE [LARGE SCALE GENOMIC DNA]</scope>
    <source>
        <strain evidence="3">cv. HFTH1</strain>
        <tissue evidence="2">Young leaf</tissue>
    </source>
</reference>
<sequence>MAMGRGRLCWSMVSRVEIGRIYILLFDAVDAQMSHLISTRRVASNGFLATPPPLPSTRSSPTIVDPHMAASGGPDVAQAPASSMFSVALPPSAHRTHQCAWPPDMASTSDTTDLGKITKSI</sequence>
<evidence type="ECO:0000256" key="1">
    <source>
        <dbReference type="SAM" id="MobiDB-lite"/>
    </source>
</evidence>
<dbReference type="AlphaFoldDB" id="A0A498JYH9"/>
<gene>
    <name evidence="2" type="ORF">DVH24_030518</name>
</gene>
<accession>A0A498JYH9</accession>